<evidence type="ECO:0000256" key="2">
    <source>
        <dbReference type="ARBA" id="ARBA00005262"/>
    </source>
</evidence>
<comment type="caution">
    <text evidence="8">The sequence shown here is derived from an EMBL/GenBank/DDBJ whole genome shotgun (WGS) entry which is preliminary data.</text>
</comment>
<keyword evidence="4 7" id="KW-0812">Transmembrane</keyword>
<feature type="transmembrane region" description="Helical" evidence="7">
    <location>
        <begin position="57"/>
        <end position="75"/>
    </location>
</feature>
<evidence type="ECO:0000256" key="4">
    <source>
        <dbReference type="ARBA" id="ARBA00022692"/>
    </source>
</evidence>
<comment type="subcellular location">
    <subcellularLocation>
        <location evidence="1">Cell membrane</location>
        <topology evidence="1">Multi-pass membrane protein</topology>
    </subcellularLocation>
</comment>
<evidence type="ECO:0000256" key="5">
    <source>
        <dbReference type="ARBA" id="ARBA00022989"/>
    </source>
</evidence>
<dbReference type="Pfam" id="PF02417">
    <property type="entry name" value="Chromate_transp"/>
    <property type="match status" value="1"/>
</dbReference>
<protein>
    <submittedName>
        <fullName evidence="8">Chromate transporter</fullName>
    </submittedName>
</protein>
<keyword evidence="5 7" id="KW-1133">Transmembrane helix</keyword>
<evidence type="ECO:0000313" key="9">
    <source>
        <dbReference type="Proteomes" id="UP000319771"/>
    </source>
</evidence>
<evidence type="ECO:0000313" key="8">
    <source>
        <dbReference type="EMBL" id="TMQ71730.1"/>
    </source>
</evidence>
<name>A0A538U755_UNCEI</name>
<feature type="transmembrane region" description="Helical" evidence="7">
    <location>
        <begin position="6"/>
        <end position="23"/>
    </location>
</feature>
<dbReference type="EMBL" id="VBPB01000148">
    <property type="protein sequence ID" value="TMQ71730.1"/>
    <property type="molecule type" value="Genomic_DNA"/>
</dbReference>
<dbReference type="PANTHER" id="PTHR33567:SF3">
    <property type="entry name" value="CHROMATE ION TRANSPORTER (EUROFUNG)"/>
    <property type="match status" value="1"/>
</dbReference>
<feature type="non-terminal residue" evidence="8">
    <location>
        <position position="1"/>
    </location>
</feature>
<evidence type="ECO:0000256" key="3">
    <source>
        <dbReference type="ARBA" id="ARBA00022475"/>
    </source>
</evidence>
<dbReference type="InterPro" id="IPR003370">
    <property type="entry name" value="Chromate_transpt"/>
</dbReference>
<proteinExistence type="inferred from homology"/>
<accession>A0A538U755</accession>
<evidence type="ECO:0000256" key="7">
    <source>
        <dbReference type="SAM" id="Phobius"/>
    </source>
</evidence>
<comment type="similarity">
    <text evidence="2">Belongs to the chromate ion transporter (CHR) (TC 2.A.51) family.</text>
</comment>
<feature type="transmembrane region" description="Helical" evidence="7">
    <location>
        <begin position="82"/>
        <end position="98"/>
    </location>
</feature>
<keyword evidence="3" id="KW-1003">Cell membrane</keyword>
<dbReference type="Proteomes" id="UP000319771">
    <property type="component" value="Unassembled WGS sequence"/>
</dbReference>
<reference evidence="8 9" key="1">
    <citation type="journal article" date="2019" name="Nat. Microbiol.">
        <title>Mediterranean grassland soil C-N compound turnover is dependent on rainfall and depth, and is mediated by genomically divergent microorganisms.</title>
        <authorList>
            <person name="Diamond S."/>
            <person name="Andeer P.F."/>
            <person name="Li Z."/>
            <person name="Crits-Christoph A."/>
            <person name="Burstein D."/>
            <person name="Anantharaman K."/>
            <person name="Lane K.R."/>
            <person name="Thomas B.C."/>
            <person name="Pan C."/>
            <person name="Northen T.R."/>
            <person name="Banfield J.F."/>
        </authorList>
    </citation>
    <scope>NUCLEOTIDE SEQUENCE [LARGE SCALE GENOMIC DNA]</scope>
    <source>
        <strain evidence="8">WS_11</strain>
    </source>
</reference>
<feature type="transmembrane region" description="Helical" evidence="7">
    <location>
        <begin position="30"/>
        <end position="51"/>
    </location>
</feature>
<keyword evidence="6 7" id="KW-0472">Membrane</keyword>
<gene>
    <name evidence="8" type="ORF">E6K81_09420</name>
</gene>
<dbReference type="PANTHER" id="PTHR33567">
    <property type="entry name" value="CHROMATE ION TRANSPORTER (EUROFUNG)"/>
    <property type="match status" value="1"/>
</dbReference>
<sequence>GVATAGIFLPAFVFVAASGPLVPRLRRSPAAGAFLDGVNVASLALMAAVTWHLGRTAIVDPITVLLFIAGAIALLRYRVSPLWLVLAGALAGALFGHPH</sequence>
<organism evidence="8 9">
    <name type="scientific">Eiseniibacteriota bacterium</name>
    <dbReference type="NCBI Taxonomy" id="2212470"/>
    <lineage>
        <taxon>Bacteria</taxon>
        <taxon>Candidatus Eiseniibacteriota</taxon>
    </lineage>
</organism>
<dbReference type="AlphaFoldDB" id="A0A538U755"/>
<evidence type="ECO:0000256" key="6">
    <source>
        <dbReference type="ARBA" id="ARBA00023136"/>
    </source>
</evidence>
<dbReference type="GO" id="GO:0005886">
    <property type="term" value="C:plasma membrane"/>
    <property type="evidence" value="ECO:0007669"/>
    <property type="project" value="UniProtKB-SubCell"/>
</dbReference>
<dbReference type="GO" id="GO:0015109">
    <property type="term" value="F:chromate transmembrane transporter activity"/>
    <property type="evidence" value="ECO:0007669"/>
    <property type="project" value="InterPro"/>
</dbReference>
<evidence type="ECO:0000256" key="1">
    <source>
        <dbReference type="ARBA" id="ARBA00004651"/>
    </source>
</evidence>